<dbReference type="AlphaFoldDB" id="A0A9N9JHQ3"/>
<evidence type="ECO:0000256" key="1">
    <source>
        <dbReference type="SAM" id="MobiDB-lite"/>
    </source>
</evidence>
<sequence>VQSKNTILYYYTGPKLNQVRMARCEHINSVIYKGSRITDPLPESADNYHIYLGLQTGMTEPQSHHRAAHPLGTNSREGVQEATTLTPNNQ</sequence>
<dbReference type="EMBL" id="CAJVPY010022544">
    <property type="protein sequence ID" value="CAG8783147.1"/>
    <property type="molecule type" value="Genomic_DNA"/>
</dbReference>
<gene>
    <name evidence="2" type="ORF">DERYTH_LOCUS19885</name>
</gene>
<evidence type="ECO:0000313" key="3">
    <source>
        <dbReference type="Proteomes" id="UP000789405"/>
    </source>
</evidence>
<protein>
    <submittedName>
        <fullName evidence="2">10957_t:CDS:1</fullName>
    </submittedName>
</protein>
<comment type="caution">
    <text evidence="2">The sequence shown here is derived from an EMBL/GenBank/DDBJ whole genome shotgun (WGS) entry which is preliminary data.</text>
</comment>
<keyword evidence="3" id="KW-1185">Reference proteome</keyword>
<accession>A0A9N9JHQ3</accession>
<feature type="compositionally biased region" description="Polar residues" evidence="1">
    <location>
        <begin position="72"/>
        <end position="90"/>
    </location>
</feature>
<feature type="non-terminal residue" evidence="2">
    <location>
        <position position="90"/>
    </location>
</feature>
<name>A0A9N9JHQ3_9GLOM</name>
<reference evidence="2" key="1">
    <citation type="submission" date="2021-06" db="EMBL/GenBank/DDBJ databases">
        <authorList>
            <person name="Kallberg Y."/>
            <person name="Tangrot J."/>
            <person name="Rosling A."/>
        </authorList>
    </citation>
    <scope>NUCLEOTIDE SEQUENCE</scope>
    <source>
        <strain evidence="2">MA453B</strain>
    </source>
</reference>
<feature type="non-terminal residue" evidence="2">
    <location>
        <position position="1"/>
    </location>
</feature>
<dbReference type="Proteomes" id="UP000789405">
    <property type="component" value="Unassembled WGS sequence"/>
</dbReference>
<organism evidence="2 3">
    <name type="scientific">Dentiscutata erythropus</name>
    <dbReference type="NCBI Taxonomy" id="1348616"/>
    <lineage>
        <taxon>Eukaryota</taxon>
        <taxon>Fungi</taxon>
        <taxon>Fungi incertae sedis</taxon>
        <taxon>Mucoromycota</taxon>
        <taxon>Glomeromycotina</taxon>
        <taxon>Glomeromycetes</taxon>
        <taxon>Diversisporales</taxon>
        <taxon>Gigasporaceae</taxon>
        <taxon>Dentiscutata</taxon>
    </lineage>
</organism>
<feature type="region of interest" description="Disordered" evidence="1">
    <location>
        <begin position="61"/>
        <end position="90"/>
    </location>
</feature>
<evidence type="ECO:0000313" key="2">
    <source>
        <dbReference type="EMBL" id="CAG8783147.1"/>
    </source>
</evidence>
<proteinExistence type="predicted"/>